<evidence type="ECO:0000313" key="2">
    <source>
        <dbReference type="Proteomes" id="UP001359559"/>
    </source>
</evidence>
<sequence length="178" mass="20770">MCYTDFIRHITSQSSTPQGCKGCAHVHSSKLEDDNHWLRSGQVDGSDEDDGEVRLRVIQSKRWVMLIRRGACEILGMQWVFLFWNQGRYWASIGVLVSPFNEDLLAKTLWVQILYYPSRKYPSIKKPRPIDTCFEIFSFDLWPTKKNTVSSSARSTLRFRRCFALRGSALSHHFQQVY</sequence>
<name>A0AAN9JTR6_CLITE</name>
<reference evidence="1 2" key="1">
    <citation type="submission" date="2024-01" db="EMBL/GenBank/DDBJ databases">
        <title>The genomes of 5 underutilized Papilionoideae crops provide insights into root nodulation and disease resistance.</title>
        <authorList>
            <person name="Yuan L."/>
        </authorList>
    </citation>
    <scope>NUCLEOTIDE SEQUENCE [LARGE SCALE GENOMIC DNA]</scope>
    <source>
        <strain evidence="1">LY-2023</strain>
        <tissue evidence="1">Leaf</tissue>
    </source>
</reference>
<accession>A0AAN9JTR6</accession>
<dbReference type="Proteomes" id="UP001359559">
    <property type="component" value="Unassembled WGS sequence"/>
</dbReference>
<protein>
    <submittedName>
        <fullName evidence="1">Uncharacterized protein</fullName>
    </submittedName>
</protein>
<keyword evidence="2" id="KW-1185">Reference proteome</keyword>
<evidence type="ECO:0000313" key="1">
    <source>
        <dbReference type="EMBL" id="KAK7304196.1"/>
    </source>
</evidence>
<gene>
    <name evidence="1" type="ORF">RJT34_15314</name>
</gene>
<organism evidence="1 2">
    <name type="scientific">Clitoria ternatea</name>
    <name type="common">Butterfly pea</name>
    <dbReference type="NCBI Taxonomy" id="43366"/>
    <lineage>
        <taxon>Eukaryota</taxon>
        <taxon>Viridiplantae</taxon>
        <taxon>Streptophyta</taxon>
        <taxon>Embryophyta</taxon>
        <taxon>Tracheophyta</taxon>
        <taxon>Spermatophyta</taxon>
        <taxon>Magnoliopsida</taxon>
        <taxon>eudicotyledons</taxon>
        <taxon>Gunneridae</taxon>
        <taxon>Pentapetalae</taxon>
        <taxon>rosids</taxon>
        <taxon>fabids</taxon>
        <taxon>Fabales</taxon>
        <taxon>Fabaceae</taxon>
        <taxon>Papilionoideae</taxon>
        <taxon>50 kb inversion clade</taxon>
        <taxon>NPAAA clade</taxon>
        <taxon>indigoferoid/millettioid clade</taxon>
        <taxon>Phaseoleae</taxon>
        <taxon>Clitoria</taxon>
    </lineage>
</organism>
<proteinExistence type="predicted"/>
<comment type="caution">
    <text evidence="1">The sequence shown here is derived from an EMBL/GenBank/DDBJ whole genome shotgun (WGS) entry which is preliminary data.</text>
</comment>
<dbReference type="AlphaFoldDB" id="A0AAN9JTR6"/>
<dbReference type="EMBL" id="JAYKXN010000003">
    <property type="protein sequence ID" value="KAK7304196.1"/>
    <property type="molecule type" value="Genomic_DNA"/>
</dbReference>